<proteinExistence type="predicted"/>
<protein>
    <submittedName>
        <fullName evidence="2">Uncharacterized protein</fullName>
    </submittedName>
</protein>
<gene>
    <name evidence="2" type="ordered locus">Rfer_2707</name>
</gene>
<dbReference type="Proteomes" id="UP000008332">
    <property type="component" value="Chromosome"/>
</dbReference>
<dbReference type="KEGG" id="rfr:Rfer_2707"/>
<dbReference type="STRING" id="338969.Rfer_2707"/>
<feature type="region of interest" description="Disordered" evidence="1">
    <location>
        <begin position="1"/>
        <end position="25"/>
    </location>
</feature>
<reference evidence="3" key="1">
    <citation type="submission" date="2006-02" db="EMBL/GenBank/DDBJ databases">
        <title>Complete sequence of chromosome of Rhodoferax ferrireducens DSM 15236.</title>
        <authorList>
            <person name="Copeland A."/>
            <person name="Lucas S."/>
            <person name="Lapidus A."/>
            <person name="Barry K."/>
            <person name="Detter J.C."/>
            <person name="Glavina del Rio T."/>
            <person name="Hammon N."/>
            <person name="Israni S."/>
            <person name="Pitluck S."/>
            <person name="Brettin T."/>
            <person name="Bruce D."/>
            <person name="Han C."/>
            <person name="Tapia R."/>
            <person name="Gilna P."/>
            <person name="Kiss H."/>
            <person name="Schmutz J."/>
            <person name="Larimer F."/>
            <person name="Land M."/>
            <person name="Kyrpides N."/>
            <person name="Ivanova N."/>
            <person name="Richardson P."/>
        </authorList>
    </citation>
    <scope>NUCLEOTIDE SEQUENCE [LARGE SCALE GENOMIC DNA]</scope>
    <source>
        <strain evidence="3">ATCC BAA-621 / DSM 15236 / T118</strain>
    </source>
</reference>
<dbReference type="AlphaFoldDB" id="Q21UY1"/>
<dbReference type="EMBL" id="CP000267">
    <property type="protein sequence ID" value="ABD70422.1"/>
    <property type="molecule type" value="Genomic_DNA"/>
</dbReference>
<evidence type="ECO:0000313" key="2">
    <source>
        <dbReference type="EMBL" id="ABD70422.1"/>
    </source>
</evidence>
<organism evidence="2 3">
    <name type="scientific">Albidiferax ferrireducens (strain ATCC BAA-621 / DSM 15236 / T118)</name>
    <name type="common">Rhodoferax ferrireducens</name>
    <dbReference type="NCBI Taxonomy" id="338969"/>
    <lineage>
        <taxon>Bacteria</taxon>
        <taxon>Pseudomonadati</taxon>
        <taxon>Pseudomonadota</taxon>
        <taxon>Betaproteobacteria</taxon>
        <taxon>Burkholderiales</taxon>
        <taxon>Comamonadaceae</taxon>
        <taxon>Rhodoferax</taxon>
    </lineage>
</organism>
<sequence>MHLGHQLATSKSNVEEELQSRERGGRGALINQVQLKAPQFFNAGGVGSALEMYSEYAHSADIGDLGLFAKLVHAHVLDHALTSRRDGLT</sequence>
<dbReference type="HOGENOM" id="CLU_2452614_0_0_4"/>
<evidence type="ECO:0000313" key="3">
    <source>
        <dbReference type="Proteomes" id="UP000008332"/>
    </source>
</evidence>
<accession>Q21UY1</accession>
<keyword evidence="3" id="KW-1185">Reference proteome</keyword>
<name>Q21UY1_ALBFT</name>
<evidence type="ECO:0000256" key="1">
    <source>
        <dbReference type="SAM" id="MobiDB-lite"/>
    </source>
</evidence>